<feature type="transmembrane region" description="Helical" evidence="4">
    <location>
        <begin position="61"/>
        <end position="82"/>
    </location>
</feature>
<dbReference type="OrthoDB" id="3687641at2759"/>
<gene>
    <name evidence="5" type="ORF">PAC_05471</name>
</gene>
<organism evidence="5 6">
    <name type="scientific">Phialocephala subalpina</name>
    <dbReference type="NCBI Taxonomy" id="576137"/>
    <lineage>
        <taxon>Eukaryota</taxon>
        <taxon>Fungi</taxon>
        <taxon>Dikarya</taxon>
        <taxon>Ascomycota</taxon>
        <taxon>Pezizomycotina</taxon>
        <taxon>Leotiomycetes</taxon>
        <taxon>Helotiales</taxon>
        <taxon>Mollisiaceae</taxon>
        <taxon>Phialocephala</taxon>
        <taxon>Phialocephala fortinii species complex</taxon>
    </lineage>
</organism>
<name>A0A1L7WS43_9HELO</name>
<dbReference type="InterPro" id="IPR021765">
    <property type="entry name" value="UstYa-like"/>
</dbReference>
<protein>
    <recommendedName>
        <fullName evidence="7">DUF3328 domain protein</fullName>
    </recommendedName>
</protein>
<keyword evidence="4" id="KW-1133">Transmembrane helix</keyword>
<keyword evidence="4" id="KW-0472">Membrane</keyword>
<comment type="pathway">
    <text evidence="1">Mycotoxin biosynthesis.</text>
</comment>
<proteinExistence type="inferred from homology"/>
<evidence type="ECO:0000256" key="2">
    <source>
        <dbReference type="ARBA" id="ARBA00035112"/>
    </source>
</evidence>
<feature type="compositionally biased region" description="Polar residues" evidence="3">
    <location>
        <begin position="1"/>
        <end position="11"/>
    </location>
</feature>
<dbReference type="Pfam" id="PF11807">
    <property type="entry name" value="UstYa"/>
    <property type="match status" value="1"/>
</dbReference>
<evidence type="ECO:0000256" key="3">
    <source>
        <dbReference type="SAM" id="MobiDB-lite"/>
    </source>
</evidence>
<sequence>MFPKMSFQQQRLKPDYRPLSPIEDLESTNSMEKTSSERDSESFIPHFHAPIQRRTSRLTKFWTALPWILTIVFSSLSLHTYISLREKTNEIGLGSFARGYVTDFAPARVAIRVEQKTFTGSPQFDSNATAFVPHPDPTEYVVDPSPELDELWDDLTDRKKLATLTITSPPIFRFNSIDFNIGRYILISEEEAFDTWGDEAKHFWNEAHGGYVAGLDIFHTLHCVNQLRKSLWPEYYFKNAKLPVNRLHYRHCLEQIRQYVMCSGDLTPVPTRYYESVGRNYADSDVLHTCRNFGDLREWMNERYDGKTALKPAPRGFP</sequence>
<evidence type="ECO:0000256" key="4">
    <source>
        <dbReference type="SAM" id="Phobius"/>
    </source>
</evidence>
<keyword evidence="6" id="KW-1185">Reference proteome</keyword>
<dbReference type="EMBL" id="FJOG01000006">
    <property type="protein sequence ID" value="CZR55583.1"/>
    <property type="molecule type" value="Genomic_DNA"/>
</dbReference>
<keyword evidence="4" id="KW-0812">Transmembrane</keyword>
<evidence type="ECO:0000313" key="5">
    <source>
        <dbReference type="EMBL" id="CZR55583.1"/>
    </source>
</evidence>
<evidence type="ECO:0008006" key="7">
    <source>
        <dbReference type="Google" id="ProtNLM"/>
    </source>
</evidence>
<dbReference type="Proteomes" id="UP000184330">
    <property type="component" value="Unassembled WGS sequence"/>
</dbReference>
<dbReference type="STRING" id="576137.A0A1L7WS43"/>
<feature type="region of interest" description="Disordered" evidence="3">
    <location>
        <begin position="1"/>
        <end position="40"/>
    </location>
</feature>
<comment type="similarity">
    <text evidence="2">Belongs to the ustYa family.</text>
</comment>
<accession>A0A1L7WS43</accession>
<dbReference type="AlphaFoldDB" id="A0A1L7WS43"/>
<evidence type="ECO:0000313" key="6">
    <source>
        <dbReference type="Proteomes" id="UP000184330"/>
    </source>
</evidence>
<reference evidence="5 6" key="1">
    <citation type="submission" date="2016-03" db="EMBL/GenBank/DDBJ databases">
        <authorList>
            <person name="Ploux O."/>
        </authorList>
    </citation>
    <scope>NUCLEOTIDE SEQUENCE [LARGE SCALE GENOMIC DNA]</scope>
    <source>
        <strain evidence="5 6">UAMH 11012</strain>
    </source>
</reference>
<evidence type="ECO:0000256" key="1">
    <source>
        <dbReference type="ARBA" id="ARBA00004685"/>
    </source>
</evidence>
<dbReference type="GO" id="GO:0043386">
    <property type="term" value="P:mycotoxin biosynthetic process"/>
    <property type="evidence" value="ECO:0007669"/>
    <property type="project" value="InterPro"/>
</dbReference>
<dbReference type="PANTHER" id="PTHR33365">
    <property type="entry name" value="YALI0B05434P"/>
    <property type="match status" value="1"/>
</dbReference>
<dbReference type="PANTHER" id="PTHR33365:SF4">
    <property type="entry name" value="CYCLOCHLOROTINE BIOSYNTHESIS PROTEIN O"/>
    <property type="match status" value="1"/>
</dbReference>